<dbReference type="InterPro" id="IPR011042">
    <property type="entry name" value="6-blade_b-propeller_TolB-like"/>
</dbReference>
<dbReference type="PANTHER" id="PTHR47572">
    <property type="entry name" value="LIPOPROTEIN-RELATED"/>
    <property type="match status" value="1"/>
</dbReference>
<organism evidence="5 6">
    <name type="scientific">Streptomyces alfalfae</name>
    <dbReference type="NCBI Taxonomy" id="1642299"/>
    <lineage>
        <taxon>Bacteria</taxon>
        <taxon>Bacillati</taxon>
        <taxon>Actinomycetota</taxon>
        <taxon>Actinomycetes</taxon>
        <taxon>Kitasatosporales</taxon>
        <taxon>Streptomycetaceae</taxon>
        <taxon>Streptomyces</taxon>
    </lineage>
</organism>
<gene>
    <name evidence="5" type="ORF">I8755_03005</name>
</gene>
<dbReference type="RefSeq" id="WP_198501666.1">
    <property type="nucleotide sequence ID" value="NZ_CP065959.1"/>
</dbReference>
<name>A0A7T4PC17_9ACTN</name>
<dbReference type="Proteomes" id="UP000596130">
    <property type="component" value="Chromosome"/>
</dbReference>
<evidence type="ECO:0000256" key="2">
    <source>
        <dbReference type="ARBA" id="ARBA00022801"/>
    </source>
</evidence>
<feature type="chain" id="PRO_5032943768" evidence="3">
    <location>
        <begin position="42"/>
        <end position="354"/>
    </location>
</feature>
<protein>
    <submittedName>
        <fullName evidence="5">SMP-30/gluconolactonase/LRE family protein</fullName>
    </submittedName>
</protein>
<feature type="signal peptide" evidence="3">
    <location>
        <begin position="1"/>
        <end position="41"/>
    </location>
</feature>
<accession>A0A7T4PC17</accession>
<evidence type="ECO:0000259" key="4">
    <source>
        <dbReference type="Pfam" id="PF08450"/>
    </source>
</evidence>
<keyword evidence="2" id="KW-0378">Hydrolase</keyword>
<dbReference type="Gene3D" id="2.120.10.30">
    <property type="entry name" value="TolB, C-terminal domain"/>
    <property type="match status" value="1"/>
</dbReference>
<sequence length="354" mass="36652">MPTDPSPLPADRTPRPRPRAALAAVAAVGLLALTGCGTETAAPATPRAAPAGEGRSIRATQVAHVTDPHEATGQTLLEGPLLDEDGDLYVVDVTAPAGKPKVISVDPATGRHKGVYTDNTGAYTSAQRSPYDGRLYLSDYHGSVVSIEPDGSDRRTFFSGEVDGSPMNLDDIAFDDEGDLYVSDLHGMKPGEATGRIVRIDRDGAKATVLADGLAHPNGVVFDPALRGLWISELAENTISYLRLDAGKTAVTSQHEAIHVNAGVAQTDSIAVDADGNLYQALHGRPAMAVYSPDGERLATVEIPAKAAEGLESATNVAITPGGTKAYMTVSGPAGGHVFAFTAPGRGIRQSNGG</sequence>
<dbReference type="EMBL" id="CP065959">
    <property type="protein sequence ID" value="QQC87488.1"/>
    <property type="molecule type" value="Genomic_DNA"/>
</dbReference>
<keyword evidence="3" id="KW-0732">Signal</keyword>
<evidence type="ECO:0000256" key="3">
    <source>
        <dbReference type="SAM" id="SignalP"/>
    </source>
</evidence>
<dbReference type="GO" id="GO:0016787">
    <property type="term" value="F:hydrolase activity"/>
    <property type="evidence" value="ECO:0007669"/>
    <property type="project" value="UniProtKB-KW"/>
</dbReference>
<dbReference type="InterPro" id="IPR051262">
    <property type="entry name" value="SMP-30/CGR1_Lactonase"/>
</dbReference>
<evidence type="ECO:0000313" key="5">
    <source>
        <dbReference type="EMBL" id="QQC87488.1"/>
    </source>
</evidence>
<proteinExistence type="inferred from homology"/>
<evidence type="ECO:0000313" key="6">
    <source>
        <dbReference type="Proteomes" id="UP000596130"/>
    </source>
</evidence>
<evidence type="ECO:0000256" key="1">
    <source>
        <dbReference type="ARBA" id="ARBA00008853"/>
    </source>
</evidence>
<feature type="domain" description="SMP-30/Gluconolactonase/LRE-like region" evidence="4">
    <location>
        <begin position="78"/>
        <end position="307"/>
    </location>
</feature>
<dbReference type="AlphaFoldDB" id="A0A7T4PC17"/>
<dbReference type="PANTHER" id="PTHR47572:SF4">
    <property type="entry name" value="LACTONASE DRP35"/>
    <property type="match status" value="1"/>
</dbReference>
<dbReference type="SUPFAM" id="SSF63829">
    <property type="entry name" value="Calcium-dependent phosphotriesterase"/>
    <property type="match status" value="1"/>
</dbReference>
<comment type="similarity">
    <text evidence="1">Belongs to the SMP-30/CGR1 family.</text>
</comment>
<dbReference type="InterPro" id="IPR013658">
    <property type="entry name" value="SGL"/>
</dbReference>
<reference evidence="5 6" key="1">
    <citation type="submission" date="2020-12" db="EMBL/GenBank/DDBJ databases">
        <title>Identification and biosynthesis of polyene macrolides produced by Streptomyces alfalfae Men-myco-93-63.</title>
        <authorList>
            <person name="Liu D."/>
            <person name="Li Y."/>
            <person name="Liu L."/>
            <person name="Han X."/>
            <person name="Shen F."/>
        </authorList>
    </citation>
    <scope>NUCLEOTIDE SEQUENCE [LARGE SCALE GENOMIC DNA]</scope>
    <source>
        <strain evidence="5 6">Men-myco-93-63</strain>
    </source>
</reference>
<dbReference type="Pfam" id="PF08450">
    <property type="entry name" value="SGL"/>
    <property type="match status" value="1"/>
</dbReference>